<dbReference type="InterPro" id="IPR013783">
    <property type="entry name" value="Ig-like_fold"/>
</dbReference>
<dbReference type="InterPro" id="IPR007110">
    <property type="entry name" value="Ig-like_dom"/>
</dbReference>
<organism evidence="4 5">
    <name type="scientific">Zoarces viviparus</name>
    <name type="common">Viviparous eelpout</name>
    <name type="synonym">Blennius viviparus</name>
    <dbReference type="NCBI Taxonomy" id="48416"/>
    <lineage>
        <taxon>Eukaryota</taxon>
        <taxon>Metazoa</taxon>
        <taxon>Chordata</taxon>
        <taxon>Craniata</taxon>
        <taxon>Vertebrata</taxon>
        <taxon>Euteleostomi</taxon>
        <taxon>Actinopterygii</taxon>
        <taxon>Neopterygii</taxon>
        <taxon>Teleostei</taxon>
        <taxon>Neoteleostei</taxon>
        <taxon>Acanthomorphata</taxon>
        <taxon>Eupercaria</taxon>
        <taxon>Perciformes</taxon>
        <taxon>Cottioidei</taxon>
        <taxon>Zoarcales</taxon>
        <taxon>Zoarcidae</taxon>
        <taxon>Zoarcinae</taxon>
        <taxon>Zoarces</taxon>
    </lineage>
</organism>
<accession>A0AAW1G2E4</accession>
<dbReference type="SMART" id="SM00409">
    <property type="entry name" value="IG"/>
    <property type="match status" value="1"/>
</dbReference>
<feature type="transmembrane region" description="Helical" evidence="1">
    <location>
        <begin position="139"/>
        <end position="159"/>
    </location>
</feature>
<dbReference type="InterPro" id="IPR013106">
    <property type="entry name" value="Ig_V-set"/>
</dbReference>
<dbReference type="InterPro" id="IPR036179">
    <property type="entry name" value="Ig-like_dom_sf"/>
</dbReference>
<dbReference type="PROSITE" id="PS50835">
    <property type="entry name" value="IG_LIKE"/>
    <property type="match status" value="1"/>
</dbReference>
<dbReference type="InterPro" id="IPR003599">
    <property type="entry name" value="Ig_sub"/>
</dbReference>
<evidence type="ECO:0000313" key="5">
    <source>
        <dbReference type="Proteomes" id="UP001488805"/>
    </source>
</evidence>
<sequence length="165" mass="18129">MKSHWITTILVGSITMAGVWMPFVPAAEVQHVQYGSTVTLGCNLSYIYDTTWFKHHHDLTPTVVLCASLREGQAVKGCQLSPRFSVGLMNRSLALSITSVEETDLGLYYCVANVDSRLTVGRGTMLQVSSPGPSWFLFPHWYCVVVGFGVLSMVLAVCITHCKAK</sequence>
<keyword evidence="2" id="KW-0732">Signal</keyword>
<dbReference type="SUPFAM" id="SSF48726">
    <property type="entry name" value="Immunoglobulin"/>
    <property type="match status" value="1"/>
</dbReference>
<dbReference type="EMBL" id="JBCEZU010000013">
    <property type="protein sequence ID" value="KAK9540234.1"/>
    <property type="molecule type" value="Genomic_DNA"/>
</dbReference>
<dbReference type="Proteomes" id="UP001488805">
    <property type="component" value="Unassembled WGS sequence"/>
</dbReference>
<reference evidence="4 5" key="1">
    <citation type="journal article" date="2024" name="Genome Biol. Evol.">
        <title>Chromosome-level genome assembly of the viviparous eelpout Zoarces viviparus.</title>
        <authorList>
            <person name="Fuhrmann N."/>
            <person name="Brasseur M.V."/>
            <person name="Bakowski C.E."/>
            <person name="Podsiadlowski L."/>
            <person name="Prost S."/>
            <person name="Krehenwinkel H."/>
            <person name="Mayer C."/>
        </authorList>
    </citation>
    <scope>NUCLEOTIDE SEQUENCE [LARGE SCALE GENOMIC DNA]</scope>
    <source>
        <strain evidence="4">NO-MEL_2022_Ind0_liver</strain>
    </source>
</reference>
<keyword evidence="1" id="KW-1133">Transmembrane helix</keyword>
<keyword evidence="1" id="KW-0812">Transmembrane</keyword>
<comment type="caution">
    <text evidence="4">The sequence shown here is derived from an EMBL/GenBank/DDBJ whole genome shotgun (WGS) entry which is preliminary data.</text>
</comment>
<gene>
    <name evidence="4" type="ORF">VZT92_002699</name>
</gene>
<dbReference type="AlphaFoldDB" id="A0AAW1G2E4"/>
<evidence type="ECO:0000256" key="2">
    <source>
        <dbReference type="SAM" id="SignalP"/>
    </source>
</evidence>
<proteinExistence type="predicted"/>
<feature type="chain" id="PRO_5043519748" description="Ig-like domain-containing protein" evidence="2">
    <location>
        <begin position="27"/>
        <end position="165"/>
    </location>
</feature>
<evidence type="ECO:0000259" key="3">
    <source>
        <dbReference type="PROSITE" id="PS50835"/>
    </source>
</evidence>
<dbReference type="Gene3D" id="2.60.40.10">
    <property type="entry name" value="Immunoglobulins"/>
    <property type="match status" value="1"/>
</dbReference>
<protein>
    <recommendedName>
        <fullName evidence="3">Ig-like domain-containing protein</fullName>
    </recommendedName>
</protein>
<keyword evidence="1" id="KW-0472">Membrane</keyword>
<name>A0AAW1G2E4_ZOAVI</name>
<feature type="domain" description="Ig-like" evidence="3">
    <location>
        <begin position="25"/>
        <end position="121"/>
    </location>
</feature>
<evidence type="ECO:0000313" key="4">
    <source>
        <dbReference type="EMBL" id="KAK9540234.1"/>
    </source>
</evidence>
<evidence type="ECO:0000256" key="1">
    <source>
        <dbReference type="SAM" id="Phobius"/>
    </source>
</evidence>
<keyword evidence="5" id="KW-1185">Reference proteome</keyword>
<dbReference type="Pfam" id="PF07686">
    <property type="entry name" value="V-set"/>
    <property type="match status" value="1"/>
</dbReference>
<feature type="signal peptide" evidence="2">
    <location>
        <begin position="1"/>
        <end position="26"/>
    </location>
</feature>